<dbReference type="RefSeq" id="WP_101073317.1">
    <property type="nucleotide sequence ID" value="NZ_PISP01000002.1"/>
</dbReference>
<dbReference type="InterPro" id="IPR045944">
    <property type="entry name" value="DUF6364"/>
</dbReference>
<gene>
    <name evidence="1" type="ORF">CWD77_09470</name>
</gene>
<dbReference type="AlphaFoldDB" id="A0A2N0VI14"/>
<dbReference type="EMBL" id="PISP01000002">
    <property type="protein sequence ID" value="PKD43778.1"/>
    <property type="molecule type" value="Genomic_DNA"/>
</dbReference>
<accession>A0A2N0VI14</accession>
<keyword evidence="2" id="KW-1185">Reference proteome</keyword>
<evidence type="ECO:0000313" key="2">
    <source>
        <dbReference type="Proteomes" id="UP000233398"/>
    </source>
</evidence>
<evidence type="ECO:0000313" key="1">
    <source>
        <dbReference type="EMBL" id="PKD43778.1"/>
    </source>
</evidence>
<dbReference type="Pfam" id="PF19891">
    <property type="entry name" value="DUF6364"/>
    <property type="match status" value="1"/>
</dbReference>
<reference evidence="1 2" key="1">
    <citation type="submission" date="2017-11" db="EMBL/GenBank/DDBJ databases">
        <title>Rhodohalobacter 15182 sp. nov., isolated from a salt lake.</title>
        <authorList>
            <person name="Han S."/>
        </authorList>
    </citation>
    <scope>NUCLEOTIDE SEQUENCE [LARGE SCALE GENOMIC DNA]</scope>
    <source>
        <strain evidence="1 2">15182</strain>
    </source>
</reference>
<dbReference type="Proteomes" id="UP000233398">
    <property type="component" value="Unassembled WGS sequence"/>
</dbReference>
<protein>
    <submittedName>
        <fullName evidence="1">Uncharacterized protein</fullName>
    </submittedName>
</protein>
<name>A0A2N0VI14_9BACT</name>
<comment type="caution">
    <text evidence="1">The sequence shown here is derived from an EMBL/GenBank/DDBJ whole genome shotgun (WGS) entry which is preliminary data.</text>
</comment>
<proteinExistence type="predicted"/>
<sequence length="87" mass="9935">MKEKLTLSIDKETKKRAKRHAKAMGKSISEIVEEYFNEISSSEEWSPPEGSVVEKLAGSLPIDDNRSYKEILAEELQKKYTVDEDSD</sequence>
<dbReference type="OrthoDB" id="6198066at2"/>
<organism evidence="1 2">
    <name type="scientific">Rhodohalobacter barkolensis</name>
    <dbReference type="NCBI Taxonomy" id="2053187"/>
    <lineage>
        <taxon>Bacteria</taxon>
        <taxon>Pseudomonadati</taxon>
        <taxon>Balneolota</taxon>
        <taxon>Balneolia</taxon>
        <taxon>Balneolales</taxon>
        <taxon>Balneolaceae</taxon>
        <taxon>Rhodohalobacter</taxon>
    </lineage>
</organism>